<feature type="compositionally biased region" description="Low complexity" evidence="2">
    <location>
        <begin position="321"/>
        <end position="331"/>
    </location>
</feature>
<feature type="domain" description="AB hydrolase-1" evidence="3">
    <location>
        <begin position="30"/>
        <end position="285"/>
    </location>
</feature>
<feature type="region of interest" description="Disordered" evidence="2">
    <location>
        <begin position="302"/>
        <end position="331"/>
    </location>
</feature>
<dbReference type="Gene3D" id="3.40.50.1820">
    <property type="entry name" value="alpha/beta hydrolase"/>
    <property type="match status" value="1"/>
</dbReference>
<name>A0ABT5G4H0_9ACTN</name>
<keyword evidence="1 4" id="KW-0378">Hydrolase</keyword>
<comment type="caution">
    <text evidence="4">The sequence shown here is derived from an EMBL/GenBank/DDBJ whole genome shotgun (WGS) entry which is preliminary data.</text>
</comment>
<dbReference type="RefSeq" id="WP_272177906.1">
    <property type="nucleotide sequence ID" value="NZ_JAQOSK010000017.1"/>
</dbReference>
<feature type="compositionally biased region" description="Low complexity" evidence="2">
    <location>
        <begin position="366"/>
        <end position="388"/>
    </location>
</feature>
<dbReference type="GO" id="GO:0016787">
    <property type="term" value="F:hydrolase activity"/>
    <property type="evidence" value="ECO:0007669"/>
    <property type="project" value="UniProtKB-KW"/>
</dbReference>
<feature type="region of interest" description="Disordered" evidence="2">
    <location>
        <begin position="366"/>
        <end position="426"/>
    </location>
</feature>
<dbReference type="EMBL" id="JAQOSK010000017">
    <property type="protein sequence ID" value="MDC2959501.1"/>
    <property type="molecule type" value="Genomic_DNA"/>
</dbReference>
<dbReference type="InterPro" id="IPR000073">
    <property type="entry name" value="AB_hydrolase_1"/>
</dbReference>
<reference evidence="4 5" key="1">
    <citation type="journal article" date="2015" name="Int. J. Syst. Evol. Microbiol.">
        <title>Streptomyces gilvifuscus sp. nov., an actinomycete that produces antibacterial compounds isolated from soil.</title>
        <authorList>
            <person name="Nguyen T.M."/>
            <person name="Kim J."/>
        </authorList>
    </citation>
    <scope>NUCLEOTIDE SEQUENCE [LARGE SCALE GENOMIC DNA]</scope>
    <source>
        <strain evidence="4 5">T113</strain>
    </source>
</reference>
<dbReference type="PANTHER" id="PTHR43798:SF31">
    <property type="entry name" value="AB HYDROLASE SUPERFAMILY PROTEIN YCLE"/>
    <property type="match status" value="1"/>
</dbReference>
<dbReference type="InterPro" id="IPR029058">
    <property type="entry name" value="AB_hydrolase_fold"/>
</dbReference>
<proteinExistence type="predicted"/>
<dbReference type="SUPFAM" id="SSF53474">
    <property type="entry name" value="alpha/beta-Hydrolases"/>
    <property type="match status" value="1"/>
</dbReference>
<evidence type="ECO:0000256" key="1">
    <source>
        <dbReference type="ARBA" id="ARBA00022801"/>
    </source>
</evidence>
<evidence type="ECO:0000259" key="3">
    <source>
        <dbReference type="Pfam" id="PF12697"/>
    </source>
</evidence>
<feature type="compositionally biased region" description="Basic and acidic residues" evidence="2">
    <location>
        <begin position="412"/>
        <end position="426"/>
    </location>
</feature>
<accession>A0ABT5G4H0</accession>
<evidence type="ECO:0000313" key="4">
    <source>
        <dbReference type="EMBL" id="MDC2959501.1"/>
    </source>
</evidence>
<dbReference type="InterPro" id="IPR050266">
    <property type="entry name" value="AB_hydrolase_sf"/>
</dbReference>
<gene>
    <name evidence="4" type="ORF">PO587_34255</name>
</gene>
<dbReference type="PANTHER" id="PTHR43798">
    <property type="entry name" value="MONOACYLGLYCEROL LIPASE"/>
    <property type="match status" value="1"/>
</dbReference>
<dbReference type="Pfam" id="PF12697">
    <property type="entry name" value="Abhydrolase_6"/>
    <property type="match status" value="1"/>
</dbReference>
<keyword evidence="5" id="KW-1185">Reference proteome</keyword>
<protein>
    <submittedName>
        <fullName evidence="4">Alpha/beta hydrolase</fullName>
    </submittedName>
</protein>
<organism evidence="4 5">
    <name type="scientific">Streptomyces gilvifuscus</name>
    <dbReference type="NCBI Taxonomy" id="1550617"/>
    <lineage>
        <taxon>Bacteria</taxon>
        <taxon>Bacillati</taxon>
        <taxon>Actinomycetota</taxon>
        <taxon>Actinomycetes</taxon>
        <taxon>Kitasatosporales</taxon>
        <taxon>Streptomycetaceae</taxon>
        <taxon>Streptomyces</taxon>
    </lineage>
</organism>
<evidence type="ECO:0000256" key="2">
    <source>
        <dbReference type="SAM" id="MobiDB-lite"/>
    </source>
</evidence>
<sequence>MRAVTSTITTDDGARLYTAVAGDPNSPVAVVLCHGYMLDSTAWHFQLPALGPAARLVLYDQRGHGRSTLGGDPFTIDRLGEDLHHVLATTVPRGPVVLVGHSMGGMAIMALAATHPQLFGSRVIGAGLLSTSAGNLNGAPMGLPPATARLLHRALATGLPALARLPRTIDTVRRHTGPLAFRLTRPLLYRAPAGRDAAQLTIRAMSRVPITTVAACYPALMTHDQLAALPALERGATLVAVGSGDQITPASHSATLADRIPSAEFVVVPGASHLLPLERPDKVNRLLLALVSRSMTATRRLPAAPVRSRPGDAPPPPPVCRPGRSSAAAARATATPLTWHCPASASFPLRNRVTPDRCRRRRLRPRTAAGWWRAAATGARRATRSTAGPGSGRSRRREPAARWRPCSGGHTDTGRSGRRCEPVSRS</sequence>
<dbReference type="Proteomes" id="UP001221328">
    <property type="component" value="Unassembled WGS sequence"/>
</dbReference>
<evidence type="ECO:0000313" key="5">
    <source>
        <dbReference type="Proteomes" id="UP001221328"/>
    </source>
</evidence>